<evidence type="ECO:0000256" key="1">
    <source>
        <dbReference type="SAM" id="MobiDB-lite"/>
    </source>
</evidence>
<keyword evidence="3" id="KW-0378">Hydrolase</keyword>
<name>A0ABT5BHI6_9BACT</name>
<dbReference type="RefSeq" id="WP_272006929.1">
    <property type="nucleotide sequence ID" value="NZ_JAQNDN010000022.1"/>
</dbReference>
<dbReference type="Gene3D" id="2.160.20.10">
    <property type="entry name" value="Single-stranded right-handed beta-helix, Pectin lyase-like"/>
    <property type="match status" value="1"/>
</dbReference>
<dbReference type="EMBL" id="JAQNDN010000022">
    <property type="protein sequence ID" value="MDC0673621.1"/>
    <property type="molecule type" value="Genomic_DNA"/>
</dbReference>
<dbReference type="SUPFAM" id="SSF51126">
    <property type="entry name" value="Pectin lyase-like"/>
    <property type="match status" value="1"/>
</dbReference>
<evidence type="ECO:0000313" key="3">
    <source>
        <dbReference type="EMBL" id="MDC0673621.1"/>
    </source>
</evidence>
<organism evidence="3 4">
    <name type="scientific">Nannocystis radixulma</name>
    <dbReference type="NCBI Taxonomy" id="2995305"/>
    <lineage>
        <taxon>Bacteria</taxon>
        <taxon>Pseudomonadati</taxon>
        <taxon>Myxococcota</taxon>
        <taxon>Polyangia</taxon>
        <taxon>Nannocystales</taxon>
        <taxon>Nannocystaceae</taxon>
        <taxon>Nannocystis</taxon>
    </lineage>
</organism>
<feature type="region of interest" description="Disordered" evidence="1">
    <location>
        <begin position="20"/>
        <end position="88"/>
    </location>
</feature>
<feature type="domain" description="Rhamnogalacturonase A/B/Epimerase-like pectate lyase" evidence="2">
    <location>
        <begin position="126"/>
        <end position="192"/>
    </location>
</feature>
<evidence type="ECO:0000313" key="4">
    <source>
        <dbReference type="Proteomes" id="UP001217838"/>
    </source>
</evidence>
<comment type="caution">
    <text evidence="3">The sequence shown here is derived from an EMBL/GenBank/DDBJ whole genome shotgun (WGS) entry which is preliminary data.</text>
</comment>
<reference evidence="3 4" key="1">
    <citation type="submission" date="2022-11" db="EMBL/GenBank/DDBJ databases">
        <title>Minimal conservation of predation-associated metabolite biosynthetic gene clusters underscores biosynthetic potential of Myxococcota including descriptions for ten novel species: Archangium lansinium sp. nov., Myxococcus landrumus sp. nov., Nannocystis bai.</title>
        <authorList>
            <person name="Ahearne A."/>
            <person name="Stevens C."/>
            <person name="Dowd S."/>
        </authorList>
    </citation>
    <scope>NUCLEOTIDE SEQUENCE [LARGE SCALE GENOMIC DNA]</scope>
    <source>
        <strain evidence="3 4">NCELM</strain>
    </source>
</reference>
<dbReference type="Pfam" id="PF12708">
    <property type="entry name" value="Pect-lyase_RHGA_epim"/>
    <property type="match status" value="1"/>
</dbReference>
<dbReference type="InterPro" id="IPR012334">
    <property type="entry name" value="Pectin_lyas_fold"/>
</dbReference>
<dbReference type="GO" id="GO:0016787">
    <property type="term" value="F:hydrolase activity"/>
    <property type="evidence" value="ECO:0007669"/>
    <property type="project" value="UniProtKB-KW"/>
</dbReference>
<gene>
    <name evidence="3" type="ORF">POL58_38100</name>
</gene>
<feature type="compositionally biased region" description="Low complexity" evidence="1">
    <location>
        <begin position="23"/>
        <end position="73"/>
    </location>
</feature>
<keyword evidence="4" id="KW-1185">Reference proteome</keyword>
<feature type="region of interest" description="Disordered" evidence="1">
    <location>
        <begin position="543"/>
        <end position="580"/>
    </location>
</feature>
<evidence type="ECO:0000259" key="2">
    <source>
        <dbReference type="Pfam" id="PF12708"/>
    </source>
</evidence>
<proteinExistence type="predicted"/>
<accession>A0ABT5BHI6</accession>
<protein>
    <submittedName>
        <fullName evidence="3">Glycosyl hydrolase family 28-related protein</fullName>
    </submittedName>
</protein>
<dbReference type="PROSITE" id="PS51257">
    <property type="entry name" value="PROKAR_LIPOPROTEIN"/>
    <property type="match status" value="1"/>
</dbReference>
<dbReference type="Proteomes" id="UP001217838">
    <property type="component" value="Unassembled WGS sequence"/>
</dbReference>
<dbReference type="InterPro" id="IPR024535">
    <property type="entry name" value="RHGA/B-epi-like_pectate_lyase"/>
</dbReference>
<dbReference type="InterPro" id="IPR011050">
    <property type="entry name" value="Pectin_lyase_fold/virulence"/>
</dbReference>
<sequence length="580" mass="60598">MRRCVGASLLWIVACGGGGGGTSASTGEATSTSTSTSTSTDGTTSSSGATTEAPTSTTTATPTSTTTTTGTTGEEVGWRSELYPEDWTPGFTGPEGRFLHDFSYAGYRLAAEEPGSVVPATTIDAVRDHGADPTGTSDATTALQAAIDAAAQAGGAVVRLPEGLYRVDGQLTVKSSNTVIAGAGAEQSRLWFTEFSNMSFEAHLTFAGAPQLGLEVPLVADGQARAHTVTVADVGALKVGDEVAIGWQISPAFVEEHGMTGTWMAFNDTWQVFFWRTITAIDAGSGTIELDVPLRYPALVRDQASVRPVTGLLHEVALTDVGVANAVGWEDAWSQDQVYAVAMVGVRDAWVAGVKSFVSPGAPTEGKGAGRHLQSGGLTIQRSARVTVMDSTMELAQHRGDGGNGYLFEVMQSGEVLVRDCVARAGRHNFVQNWGFGATGIVWLRVHSSEGRAIALMSSELGTVGLSEFHHSLATANLLDQSVVDDGWGAVNRLAWSSGAGHSATQSAVWNANGIGVVRSRQFGHGYVIGVGPQLTVETNLSAPDAEGTMPEDWVEGPGKVGPLEPPSLYEDQLARRLGR</sequence>